<protein>
    <submittedName>
        <fullName evidence="3">Uncharacterized protein</fullName>
    </submittedName>
</protein>
<proteinExistence type="predicted"/>
<sequence length="383" mass="41214">MKLRWIPPTVAVMSLIASLVIAVSCGRTDTNCPNGEQCTSEKNAPGVGVAPADNRKRAGRLVDAVERCKYDIEHSDPPQTKCDVFVTWDNNRKISYQDAQEEAKILQRKSLVDAINAAAQPPTQGICKPQLACNYYLGQLGIILDIPYFRENRYTADQMNSFLNEASIAGKSGNWLKVGEGIEPGSGVQTLANEGRFIVASSHSIPGVGSQGAPPCDPQADVQAHGESLTCHGHVAIAAPDYLDKESDPDLAGRRGPWIRYAILNGTPHTAKSTRTSKTFGPSVTPPIWVEYIGKDWHAPVKEFKPPCVDLDGDGKCDNLPSGGPNPPKPTPVCVACDQGYHCEHNPERCVRDSTTPVVTTPPISTPPSVSTTTTTTTPQEHA</sequence>
<feature type="signal peptide" evidence="2">
    <location>
        <begin position="1"/>
        <end position="22"/>
    </location>
</feature>
<gene>
    <name evidence="3" type="ORF">EJ571_00730</name>
</gene>
<feature type="region of interest" description="Disordered" evidence="1">
    <location>
        <begin position="352"/>
        <end position="383"/>
    </location>
</feature>
<keyword evidence="2" id="KW-0732">Signal</keyword>
<feature type="chain" id="PRO_5020307696" evidence="2">
    <location>
        <begin position="23"/>
        <end position="383"/>
    </location>
</feature>
<organism evidence="3 4">
    <name type="scientific">Mycobacteroides franklinii</name>
    <dbReference type="NCBI Taxonomy" id="948102"/>
    <lineage>
        <taxon>Bacteria</taxon>
        <taxon>Bacillati</taxon>
        <taxon>Actinomycetota</taxon>
        <taxon>Actinomycetes</taxon>
        <taxon>Mycobacteriales</taxon>
        <taxon>Mycobacteriaceae</taxon>
        <taxon>Mycobacteroides</taxon>
    </lineage>
</organism>
<dbReference type="EMBL" id="RXLR01000005">
    <property type="protein sequence ID" value="TDH25864.1"/>
    <property type="molecule type" value="Genomic_DNA"/>
</dbReference>
<name>A0A4R5PGP7_9MYCO</name>
<evidence type="ECO:0000256" key="2">
    <source>
        <dbReference type="SAM" id="SignalP"/>
    </source>
</evidence>
<dbReference type="PROSITE" id="PS51257">
    <property type="entry name" value="PROKAR_LIPOPROTEIN"/>
    <property type="match status" value="1"/>
</dbReference>
<accession>A0A4R5PGP7</accession>
<dbReference type="AlphaFoldDB" id="A0A4R5PGP7"/>
<evidence type="ECO:0000313" key="3">
    <source>
        <dbReference type="EMBL" id="TDH25864.1"/>
    </source>
</evidence>
<comment type="caution">
    <text evidence="3">The sequence shown here is derived from an EMBL/GenBank/DDBJ whole genome shotgun (WGS) entry which is preliminary data.</text>
</comment>
<evidence type="ECO:0000256" key="1">
    <source>
        <dbReference type="SAM" id="MobiDB-lite"/>
    </source>
</evidence>
<evidence type="ECO:0000313" key="4">
    <source>
        <dbReference type="Proteomes" id="UP000295627"/>
    </source>
</evidence>
<reference evidence="3 4" key="1">
    <citation type="journal article" date="2019" name="Sci. Rep.">
        <title>Extended insight into the Mycobacterium chelonae-abscessus complex through whole genome sequencing of Mycobacterium salmoniphilum outbreak and Mycobacterium salmoniphilum-like strains.</title>
        <authorList>
            <person name="Behra P.R.K."/>
            <person name="Das S."/>
            <person name="Pettersson B.M.F."/>
            <person name="Shirreff L."/>
            <person name="DuCote T."/>
            <person name="Jacobsson K.G."/>
            <person name="Ennis D.G."/>
            <person name="Kirsebom L.A."/>
        </authorList>
    </citation>
    <scope>NUCLEOTIDE SEQUENCE [LARGE SCALE GENOMIC DNA]</scope>
    <source>
        <strain evidence="3 4">DSM 45524</strain>
    </source>
</reference>
<dbReference type="Proteomes" id="UP000295627">
    <property type="component" value="Unassembled WGS sequence"/>
</dbReference>
<dbReference type="RefSeq" id="WP_133052530.1">
    <property type="nucleotide sequence ID" value="NZ_MAFQ01000007.1"/>
</dbReference>
<feature type="compositionally biased region" description="Low complexity" evidence="1">
    <location>
        <begin position="354"/>
        <end position="383"/>
    </location>
</feature>